<dbReference type="RefSeq" id="WP_162388299.1">
    <property type="nucleotide sequence ID" value="NZ_CP045997.1"/>
</dbReference>
<dbReference type="AlphaFoldDB" id="A0A6P1W2I4"/>
<organism evidence="1 2">
    <name type="scientific">Spirosoma endbachense</name>
    <dbReference type="NCBI Taxonomy" id="2666025"/>
    <lineage>
        <taxon>Bacteria</taxon>
        <taxon>Pseudomonadati</taxon>
        <taxon>Bacteroidota</taxon>
        <taxon>Cytophagia</taxon>
        <taxon>Cytophagales</taxon>
        <taxon>Cytophagaceae</taxon>
        <taxon>Spirosoma</taxon>
    </lineage>
</organism>
<dbReference type="Proteomes" id="UP000464577">
    <property type="component" value="Chromosome"/>
</dbReference>
<keyword evidence="2" id="KW-1185">Reference proteome</keyword>
<dbReference type="EMBL" id="CP045997">
    <property type="protein sequence ID" value="QHV97886.1"/>
    <property type="molecule type" value="Genomic_DNA"/>
</dbReference>
<name>A0A6P1W2I4_9BACT</name>
<evidence type="ECO:0000313" key="2">
    <source>
        <dbReference type="Proteomes" id="UP000464577"/>
    </source>
</evidence>
<gene>
    <name evidence="1" type="ORF">GJR95_24035</name>
</gene>
<dbReference type="KEGG" id="senf:GJR95_24035"/>
<reference evidence="1 2" key="1">
    <citation type="submission" date="2019-11" db="EMBL/GenBank/DDBJ databases">
        <title>Spirosoma endbachense sp. nov., isolated from a natural salt meadow.</title>
        <authorList>
            <person name="Rojas J."/>
            <person name="Ambika Manirajan B."/>
            <person name="Ratering S."/>
            <person name="Suarez C."/>
            <person name="Geissler-Plaum R."/>
            <person name="Schnell S."/>
        </authorList>
    </citation>
    <scope>NUCLEOTIDE SEQUENCE [LARGE SCALE GENOMIC DNA]</scope>
    <source>
        <strain evidence="1 2">I-24</strain>
    </source>
</reference>
<evidence type="ECO:0000313" key="1">
    <source>
        <dbReference type="EMBL" id="QHV97886.1"/>
    </source>
</evidence>
<proteinExistence type="predicted"/>
<sequence>MQYYLRFLCYDEPSRETYQQIHEDIPIEEPPKFSYGKALMIGPDEDDPKTWPVYVVAHISFMEEIVDPLNENKKALLFKYFVARLEEFSNFSTPEIILEIMEESEKEELL</sequence>
<protein>
    <submittedName>
        <fullName evidence="1">Uncharacterized protein</fullName>
    </submittedName>
</protein>
<accession>A0A6P1W2I4</accession>